<protein>
    <submittedName>
        <fullName evidence="1">Helicase/Zfx/Zfy transcription activation region domain-containing protein</fullName>
    </submittedName>
</protein>
<proteinExistence type="predicted"/>
<keyword evidence="1" id="KW-0067">ATP-binding</keyword>
<evidence type="ECO:0000313" key="2">
    <source>
        <dbReference type="Proteomes" id="UP000255460"/>
    </source>
</evidence>
<keyword evidence="1" id="KW-0347">Helicase</keyword>
<gene>
    <name evidence="1" type="ORF">NCTC10418_01379</name>
</gene>
<reference evidence="1 2" key="1">
    <citation type="submission" date="2018-06" db="EMBL/GenBank/DDBJ databases">
        <authorList>
            <consortium name="Pathogen Informatics"/>
            <person name="Doyle S."/>
        </authorList>
    </citation>
    <scope>NUCLEOTIDE SEQUENCE [LARGE SCALE GENOMIC DNA]</scope>
    <source>
        <strain evidence="1 2">NCTC10418</strain>
    </source>
</reference>
<dbReference type="AlphaFoldDB" id="A0A376KLV2"/>
<accession>A0A376KLV2</accession>
<dbReference type="Proteomes" id="UP000255460">
    <property type="component" value="Unassembled WGS sequence"/>
</dbReference>
<keyword evidence="1" id="KW-0547">Nucleotide-binding</keyword>
<dbReference type="Gene3D" id="2.40.10.200">
    <property type="entry name" value="STY4665 C-terminal domain-like"/>
    <property type="match status" value="1"/>
</dbReference>
<keyword evidence="1" id="KW-0378">Hydrolase</keyword>
<name>A0A376KLV2_ECOLX</name>
<dbReference type="GO" id="GO:0004386">
    <property type="term" value="F:helicase activity"/>
    <property type="evidence" value="ECO:0007669"/>
    <property type="project" value="UniProtKB-KW"/>
</dbReference>
<dbReference type="EMBL" id="UFZQ01000001">
    <property type="protein sequence ID" value="STE83719.1"/>
    <property type="molecule type" value="Genomic_DNA"/>
</dbReference>
<organism evidence="1 2">
    <name type="scientific">Escherichia coli</name>
    <dbReference type="NCBI Taxonomy" id="562"/>
    <lineage>
        <taxon>Bacteria</taxon>
        <taxon>Pseudomonadati</taxon>
        <taxon>Pseudomonadota</taxon>
        <taxon>Gammaproteobacteria</taxon>
        <taxon>Enterobacterales</taxon>
        <taxon>Enterobacteriaceae</taxon>
        <taxon>Escherichia</taxon>
    </lineage>
</organism>
<sequence length="68" mass="7549">MIAVMFSPYLSVRGFIGFVPGSVLFRPRLYDSAERKGRYQPVSGYLVKSRSLFSGKGLPGDSPFITFP</sequence>
<evidence type="ECO:0000313" key="1">
    <source>
        <dbReference type="EMBL" id="STE83719.1"/>
    </source>
</evidence>